<dbReference type="FunFam" id="3.40.50.1820:FF:000126">
    <property type="entry name" value="Lipase"/>
    <property type="match status" value="2"/>
</dbReference>
<keyword evidence="2" id="KW-0443">Lipid metabolism</keyword>
<evidence type="ECO:0000256" key="2">
    <source>
        <dbReference type="ARBA" id="ARBA00023098"/>
    </source>
</evidence>
<comment type="caution">
    <text evidence="5">The sequence shown here is derived from an EMBL/GenBank/DDBJ whole genome shotgun (WGS) entry which is preliminary data.</text>
</comment>
<feature type="domain" description="Partial AB-hydrolase lipase" evidence="4">
    <location>
        <begin position="510"/>
        <end position="568"/>
    </location>
</feature>
<dbReference type="Pfam" id="PF04083">
    <property type="entry name" value="Abhydro_lipase"/>
    <property type="match status" value="2"/>
</dbReference>
<feature type="domain" description="Partial AB-hydrolase lipase" evidence="4">
    <location>
        <begin position="81"/>
        <end position="132"/>
    </location>
</feature>
<accession>A0AAN8UQT8</accession>
<protein>
    <submittedName>
        <fullName evidence="5">AB-hydrolase lipase domain</fullName>
    </submittedName>
</protein>
<dbReference type="GO" id="GO:0016042">
    <property type="term" value="P:lipid catabolic process"/>
    <property type="evidence" value="ECO:0007669"/>
    <property type="project" value="UniProtKB-KW"/>
</dbReference>
<dbReference type="EMBL" id="JBAMMX010000022">
    <property type="protein sequence ID" value="KAK6918804.1"/>
    <property type="molecule type" value="Genomic_DNA"/>
</dbReference>
<evidence type="ECO:0000256" key="1">
    <source>
        <dbReference type="ARBA" id="ARBA00022963"/>
    </source>
</evidence>
<reference evidence="5 6" key="1">
    <citation type="submission" date="2023-12" db="EMBL/GenBank/DDBJ databases">
        <title>A high-quality genome assembly for Dillenia turbinata (Dilleniales).</title>
        <authorList>
            <person name="Chanderbali A."/>
        </authorList>
    </citation>
    <scope>NUCLEOTIDE SEQUENCE [LARGE SCALE GENOMIC DNA]</scope>
    <source>
        <strain evidence="5">LSX21</strain>
        <tissue evidence="5">Leaf</tissue>
    </source>
</reference>
<dbReference type="InterPro" id="IPR000073">
    <property type="entry name" value="AB_hydrolase_1"/>
</dbReference>
<evidence type="ECO:0000259" key="4">
    <source>
        <dbReference type="Pfam" id="PF04083"/>
    </source>
</evidence>
<organism evidence="5 6">
    <name type="scientific">Dillenia turbinata</name>
    <dbReference type="NCBI Taxonomy" id="194707"/>
    <lineage>
        <taxon>Eukaryota</taxon>
        <taxon>Viridiplantae</taxon>
        <taxon>Streptophyta</taxon>
        <taxon>Embryophyta</taxon>
        <taxon>Tracheophyta</taxon>
        <taxon>Spermatophyta</taxon>
        <taxon>Magnoliopsida</taxon>
        <taxon>eudicotyledons</taxon>
        <taxon>Gunneridae</taxon>
        <taxon>Pentapetalae</taxon>
        <taxon>Dilleniales</taxon>
        <taxon>Dilleniaceae</taxon>
        <taxon>Dillenia</taxon>
    </lineage>
</organism>
<evidence type="ECO:0000313" key="5">
    <source>
        <dbReference type="EMBL" id="KAK6918804.1"/>
    </source>
</evidence>
<dbReference type="Pfam" id="PF00561">
    <property type="entry name" value="Abhydrolase_1"/>
    <property type="match status" value="1"/>
</dbReference>
<gene>
    <name evidence="5" type="ORF">RJ641_017226</name>
</gene>
<keyword evidence="1" id="KW-0442">Lipid degradation</keyword>
<proteinExistence type="predicted"/>
<sequence>MARPELVVQILEPLQKFLPRRHQNKDILLFDAVNKPLESHLYNDPPNLLQWKRILRTFGARTKLFSTNGNNDAEDGICKLMVENQGYPCEEHTVTTQDGFILSMQRIPQGRAGGKKGDMPPVLLQHGLLMVSLLQIFTKMHIFLKMFVLTDEVVHGAWQDGITWLLSPPEQSLALLLADNDYDVWLANTRGTKFSRGHTSLKPDDPAFWDWSWDELVAYDLPATFQYVHDQTGQKLHYVGHSLGTLTALSAFSQEQLLNMLRSAVMLCPIAHMGNITSPLARNSAEKFIAEALYWLGIDEFDPKGEAAAKLLEEVCKLPGVDCTQLLTSFTGQNCCLNSSVVDVFLENEPQPTSTKNMIHLAQMVRTGIIQMYDYDDEDENRKHYGQPTPPVYDMTSIPNDLPLYLSYGGEDALSDVVDVQILLDNLKDHQGDKLVVQYIDNYAHADYVMGENAKQVVYDPLMAFFKLHGMLAKMARRLGSLILLFLFTALAEARAKFATSLIADDSICATMIQTQGYVCHEHKVTTKDGYILSMQRMPMSRSGKAANQPPVLLQHGLLMDGITWLINSPEESLAFILADNGYDVWIANARGTKYSRGHVSLSPSDAAYWDWSWDELVAYDLSASVQYVHDQTGQKLHYVGHSLGTLMALASFSQHNLLNMFRSAALLSPIAYLSQLTSALTRAAADAFLAEELYWLGLREFVPGEDAAAKLLAKICGMPGMNCSNLMTAFTGKNCCLNSSNSDAFLNHEPQPTATKNMIHLAQMIRQGTIAMYDYGNENDNMEHYGQPTPPVYNMTSIPKDFPLFLSYGGQDTLSDVNDVKVLLDDLEDHQGDKLVMQYTEDYAHADFVFGVNAKQVVYNPLMSFFKLQ</sequence>
<keyword evidence="6" id="KW-1185">Reference proteome</keyword>
<dbReference type="Gene3D" id="3.40.50.1820">
    <property type="entry name" value="alpha/beta hydrolase"/>
    <property type="match status" value="2"/>
</dbReference>
<feature type="domain" description="AB hydrolase-1" evidence="3">
    <location>
        <begin position="166"/>
        <end position="441"/>
    </location>
</feature>
<dbReference type="AlphaFoldDB" id="A0AAN8UQT8"/>
<evidence type="ECO:0000259" key="3">
    <source>
        <dbReference type="Pfam" id="PF00561"/>
    </source>
</evidence>
<dbReference type="Proteomes" id="UP001370490">
    <property type="component" value="Unassembled WGS sequence"/>
</dbReference>
<dbReference type="InterPro" id="IPR006693">
    <property type="entry name" value="AB_hydrolase_lipase"/>
</dbReference>
<dbReference type="InterPro" id="IPR029058">
    <property type="entry name" value="AB_hydrolase_fold"/>
</dbReference>
<dbReference type="SUPFAM" id="SSF53474">
    <property type="entry name" value="alpha/beta-Hydrolases"/>
    <property type="match status" value="2"/>
</dbReference>
<name>A0AAN8UQT8_9MAGN</name>
<evidence type="ECO:0000313" key="6">
    <source>
        <dbReference type="Proteomes" id="UP001370490"/>
    </source>
</evidence>
<dbReference type="PANTHER" id="PTHR11005">
    <property type="entry name" value="LYSOSOMAL ACID LIPASE-RELATED"/>
    <property type="match status" value="1"/>
</dbReference>